<dbReference type="Gene3D" id="3.30.420.10">
    <property type="entry name" value="Ribonuclease H-like superfamily/Ribonuclease H"/>
    <property type="match status" value="1"/>
</dbReference>
<evidence type="ECO:0000256" key="2">
    <source>
        <dbReference type="ARBA" id="ARBA00022763"/>
    </source>
</evidence>
<evidence type="ECO:0000256" key="3">
    <source>
        <dbReference type="ARBA" id="ARBA00022842"/>
    </source>
</evidence>
<dbReference type="InterPro" id="IPR002176">
    <property type="entry name" value="X-over_junc_endoDNase_RuvC"/>
</dbReference>
<evidence type="ECO:0000313" key="7">
    <source>
        <dbReference type="EMBL" id="MBH5146313.1"/>
    </source>
</evidence>
<keyword evidence="6" id="KW-0234">DNA repair</keyword>
<keyword evidence="2" id="KW-0227">DNA damage</keyword>
<protein>
    <submittedName>
        <fullName evidence="7">Crossover junction endodeoxyribonuclease RuvC</fullName>
    </submittedName>
</protein>
<dbReference type="EMBL" id="JAECSB010000085">
    <property type="protein sequence ID" value="MBH5146313.1"/>
    <property type="molecule type" value="Genomic_DNA"/>
</dbReference>
<evidence type="ECO:0000256" key="4">
    <source>
        <dbReference type="ARBA" id="ARBA00023125"/>
    </source>
</evidence>
<evidence type="ECO:0000256" key="5">
    <source>
        <dbReference type="ARBA" id="ARBA00023172"/>
    </source>
</evidence>
<dbReference type="GO" id="GO:0003677">
    <property type="term" value="F:DNA binding"/>
    <property type="evidence" value="ECO:0007669"/>
    <property type="project" value="UniProtKB-KW"/>
</dbReference>
<comment type="caution">
    <text evidence="7">The sequence shown here is derived from an EMBL/GenBank/DDBJ whole genome shotgun (WGS) entry which is preliminary data.</text>
</comment>
<proteinExistence type="inferred from homology"/>
<organism evidence="7 8">
    <name type="scientific">Rhodococcus erythropolis</name>
    <name type="common">Arthrobacter picolinophilus</name>
    <dbReference type="NCBI Taxonomy" id="1833"/>
    <lineage>
        <taxon>Bacteria</taxon>
        <taxon>Bacillati</taxon>
        <taxon>Actinomycetota</taxon>
        <taxon>Actinomycetes</taxon>
        <taxon>Mycobacteriales</taxon>
        <taxon>Nocardiaceae</taxon>
        <taxon>Rhodococcus</taxon>
        <taxon>Rhodococcus erythropolis group</taxon>
    </lineage>
</organism>
<evidence type="ECO:0000256" key="6">
    <source>
        <dbReference type="ARBA" id="ARBA00023204"/>
    </source>
</evidence>
<keyword evidence="3" id="KW-0460">Magnesium</keyword>
<evidence type="ECO:0000313" key="8">
    <source>
        <dbReference type="Proteomes" id="UP000627573"/>
    </source>
</evidence>
<evidence type="ECO:0000256" key="1">
    <source>
        <dbReference type="ARBA" id="ARBA00009518"/>
    </source>
</evidence>
<name>A0A8I1DB12_RHOER</name>
<accession>A0A8I1DB12</accession>
<dbReference type="SUPFAM" id="SSF53098">
    <property type="entry name" value="Ribonuclease H-like"/>
    <property type="match status" value="1"/>
</dbReference>
<dbReference type="InterPro" id="IPR036397">
    <property type="entry name" value="RNaseH_sf"/>
</dbReference>
<reference evidence="7 8" key="1">
    <citation type="submission" date="2020-12" db="EMBL/GenBank/DDBJ databases">
        <title>Draft genome sequence of furan degrading bacterial strain FUR100.</title>
        <authorList>
            <person name="Woiski C."/>
        </authorList>
    </citation>
    <scope>NUCLEOTIDE SEQUENCE [LARGE SCALE GENOMIC DNA]</scope>
    <source>
        <strain evidence="7 8">FUR100</strain>
    </source>
</reference>
<keyword evidence="5" id="KW-0233">DNA recombination</keyword>
<dbReference type="GO" id="GO:0004520">
    <property type="term" value="F:DNA endonuclease activity"/>
    <property type="evidence" value="ECO:0007669"/>
    <property type="project" value="InterPro"/>
</dbReference>
<dbReference type="GO" id="GO:0006281">
    <property type="term" value="P:DNA repair"/>
    <property type="evidence" value="ECO:0007669"/>
    <property type="project" value="UniProtKB-KW"/>
</dbReference>
<dbReference type="Pfam" id="PF02075">
    <property type="entry name" value="RuvC"/>
    <property type="match status" value="1"/>
</dbReference>
<sequence>MTGIIGWDLSLTGTGISRIQPNGTANTWRVASTGRKGATLAQRNQRLIKIRNEVMAHTREADLIVVEGPAYGMRSQAGTHDRSGLWWLLVAAAMHQKIPIVECPPTTRAKAMTDRGNADKSSVVAAVARMWPTVEFKSDDEADALALATIGAIHYRYPVPFLVLERHKLALTKIVWPDNR</sequence>
<gene>
    <name evidence="7" type="ORF">I3517_27290</name>
</gene>
<keyword evidence="8" id="KW-1185">Reference proteome</keyword>
<dbReference type="AlphaFoldDB" id="A0A8I1DB12"/>
<comment type="similarity">
    <text evidence="1">Belongs to the RuvC family.</text>
</comment>
<dbReference type="GO" id="GO:0006310">
    <property type="term" value="P:DNA recombination"/>
    <property type="evidence" value="ECO:0007669"/>
    <property type="project" value="UniProtKB-KW"/>
</dbReference>
<dbReference type="InterPro" id="IPR012337">
    <property type="entry name" value="RNaseH-like_sf"/>
</dbReference>
<dbReference type="Proteomes" id="UP000627573">
    <property type="component" value="Unassembled WGS sequence"/>
</dbReference>
<keyword evidence="4" id="KW-0238">DNA-binding</keyword>
<dbReference type="RefSeq" id="WP_197941922.1">
    <property type="nucleotide sequence ID" value="NZ_JAECSB010000085.1"/>
</dbReference>